<keyword evidence="1" id="KW-0812">Transmembrane</keyword>
<evidence type="ECO:0000256" key="1">
    <source>
        <dbReference type="SAM" id="Phobius"/>
    </source>
</evidence>
<dbReference type="AlphaFoldDB" id="A0A2G5D0H7"/>
<keyword evidence="1" id="KW-0472">Membrane</keyword>
<evidence type="ECO:0000313" key="3">
    <source>
        <dbReference type="Proteomes" id="UP000230069"/>
    </source>
</evidence>
<keyword evidence="3" id="KW-1185">Reference proteome</keyword>
<proteinExistence type="predicted"/>
<name>A0A2G5D0H7_AQUCA</name>
<keyword evidence="1" id="KW-1133">Transmembrane helix</keyword>
<reference evidence="2 3" key="1">
    <citation type="submission" date="2017-09" db="EMBL/GenBank/DDBJ databases">
        <title>WGS assembly of Aquilegia coerulea Goldsmith.</title>
        <authorList>
            <person name="Hodges S."/>
            <person name="Kramer E."/>
            <person name="Nordborg M."/>
            <person name="Tomkins J."/>
            <person name="Borevitz J."/>
            <person name="Derieg N."/>
            <person name="Yan J."/>
            <person name="Mihaltcheva S."/>
            <person name="Hayes R.D."/>
            <person name="Rokhsar D."/>
        </authorList>
    </citation>
    <scope>NUCLEOTIDE SEQUENCE [LARGE SCALE GENOMIC DNA]</scope>
    <source>
        <strain evidence="3">cv. Goldsmith</strain>
    </source>
</reference>
<gene>
    <name evidence="2" type="ORF">AQUCO_03100052v1</name>
</gene>
<organism evidence="2 3">
    <name type="scientific">Aquilegia coerulea</name>
    <name type="common">Rocky mountain columbine</name>
    <dbReference type="NCBI Taxonomy" id="218851"/>
    <lineage>
        <taxon>Eukaryota</taxon>
        <taxon>Viridiplantae</taxon>
        <taxon>Streptophyta</taxon>
        <taxon>Embryophyta</taxon>
        <taxon>Tracheophyta</taxon>
        <taxon>Spermatophyta</taxon>
        <taxon>Magnoliopsida</taxon>
        <taxon>Ranunculales</taxon>
        <taxon>Ranunculaceae</taxon>
        <taxon>Thalictroideae</taxon>
        <taxon>Aquilegia</taxon>
    </lineage>
</organism>
<dbReference type="InParanoid" id="A0A2G5D0H7"/>
<evidence type="ECO:0000313" key="2">
    <source>
        <dbReference type="EMBL" id="PIA37026.1"/>
    </source>
</evidence>
<protein>
    <submittedName>
        <fullName evidence="2">Uncharacterized protein</fullName>
    </submittedName>
</protein>
<dbReference type="EMBL" id="KZ305048">
    <property type="protein sequence ID" value="PIA37026.1"/>
    <property type="molecule type" value="Genomic_DNA"/>
</dbReference>
<sequence length="72" mass="8564">MLKTAAQCSRHFLFLFRTVFTRLPLLVPTFIEPLVFFWSKTLFTVHMRLHVEFKKVKPNFEAHLCASNTHRS</sequence>
<accession>A0A2G5D0H7</accession>
<dbReference type="Proteomes" id="UP000230069">
    <property type="component" value="Unassembled WGS sequence"/>
</dbReference>
<feature type="transmembrane region" description="Helical" evidence="1">
    <location>
        <begin position="12"/>
        <end position="31"/>
    </location>
</feature>